<sequence>MQVEKSDVNLEEEEVADLEEDPDYRENGSRRKSQTAKRKNKLNVDSKQSKE</sequence>
<dbReference type="EMBL" id="AWUE01015449">
    <property type="protein sequence ID" value="OMO97358.1"/>
    <property type="molecule type" value="Genomic_DNA"/>
</dbReference>
<protein>
    <submittedName>
        <fullName evidence="2">Uncharacterized protein</fullName>
    </submittedName>
</protein>
<organism evidence="2 3">
    <name type="scientific">Corchorus olitorius</name>
    <dbReference type="NCBI Taxonomy" id="93759"/>
    <lineage>
        <taxon>Eukaryota</taxon>
        <taxon>Viridiplantae</taxon>
        <taxon>Streptophyta</taxon>
        <taxon>Embryophyta</taxon>
        <taxon>Tracheophyta</taxon>
        <taxon>Spermatophyta</taxon>
        <taxon>Magnoliopsida</taxon>
        <taxon>eudicotyledons</taxon>
        <taxon>Gunneridae</taxon>
        <taxon>Pentapetalae</taxon>
        <taxon>rosids</taxon>
        <taxon>malvids</taxon>
        <taxon>Malvales</taxon>
        <taxon>Malvaceae</taxon>
        <taxon>Grewioideae</taxon>
        <taxon>Apeibeae</taxon>
        <taxon>Corchorus</taxon>
    </lineage>
</organism>
<gene>
    <name evidence="2" type="ORF">COLO4_14666</name>
</gene>
<feature type="compositionally biased region" description="Basic residues" evidence="1">
    <location>
        <begin position="30"/>
        <end position="41"/>
    </location>
</feature>
<feature type="region of interest" description="Disordered" evidence="1">
    <location>
        <begin position="1"/>
        <end position="51"/>
    </location>
</feature>
<keyword evidence="3" id="KW-1185">Reference proteome</keyword>
<feature type="compositionally biased region" description="Basic and acidic residues" evidence="1">
    <location>
        <begin position="42"/>
        <end position="51"/>
    </location>
</feature>
<accession>A0A1R3JR69</accession>
<dbReference type="AlphaFoldDB" id="A0A1R3JR69"/>
<name>A0A1R3JR69_9ROSI</name>
<feature type="compositionally biased region" description="Acidic residues" evidence="1">
    <location>
        <begin position="9"/>
        <end position="23"/>
    </location>
</feature>
<reference evidence="3" key="1">
    <citation type="submission" date="2013-09" db="EMBL/GenBank/DDBJ databases">
        <title>Corchorus olitorius genome sequencing.</title>
        <authorList>
            <person name="Alam M."/>
            <person name="Haque M.S."/>
            <person name="Islam M.S."/>
            <person name="Emdad E.M."/>
            <person name="Islam M.M."/>
            <person name="Ahmed B."/>
            <person name="Halim A."/>
            <person name="Hossen Q.M.M."/>
            <person name="Hossain M.Z."/>
            <person name="Ahmed R."/>
            <person name="Khan M.M."/>
            <person name="Islam R."/>
            <person name="Rashid M.M."/>
            <person name="Khan S.A."/>
            <person name="Rahman M.S."/>
            <person name="Alam M."/>
            <person name="Yahiya A.S."/>
            <person name="Khan M.S."/>
            <person name="Azam M.S."/>
            <person name="Haque T."/>
            <person name="Lashkar M.Z.H."/>
            <person name="Akhand A.I."/>
            <person name="Morshed G."/>
            <person name="Roy S."/>
            <person name="Uddin K.S."/>
            <person name="Rabeya T."/>
            <person name="Hossain A.S."/>
            <person name="Chowdhury A."/>
            <person name="Snigdha A.R."/>
            <person name="Mortoza M.S."/>
            <person name="Matin S.A."/>
            <person name="Hoque S.M.E."/>
            <person name="Islam M.K."/>
            <person name="Roy D.K."/>
            <person name="Haider R."/>
            <person name="Moosa M.M."/>
            <person name="Elias S.M."/>
            <person name="Hasan A.M."/>
            <person name="Jahan S."/>
            <person name="Shafiuddin M."/>
            <person name="Mahmood N."/>
            <person name="Shommy N.S."/>
        </authorList>
    </citation>
    <scope>NUCLEOTIDE SEQUENCE [LARGE SCALE GENOMIC DNA]</scope>
    <source>
        <strain evidence="3">cv. O-4</strain>
    </source>
</reference>
<evidence type="ECO:0000313" key="3">
    <source>
        <dbReference type="Proteomes" id="UP000187203"/>
    </source>
</evidence>
<evidence type="ECO:0000313" key="2">
    <source>
        <dbReference type="EMBL" id="OMO97358.1"/>
    </source>
</evidence>
<proteinExistence type="predicted"/>
<comment type="caution">
    <text evidence="2">The sequence shown here is derived from an EMBL/GenBank/DDBJ whole genome shotgun (WGS) entry which is preliminary data.</text>
</comment>
<evidence type="ECO:0000256" key="1">
    <source>
        <dbReference type="SAM" id="MobiDB-lite"/>
    </source>
</evidence>
<dbReference type="Proteomes" id="UP000187203">
    <property type="component" value="Unassembled WGS sequence"/>
</dbReference>